<dbReference type="AlphaFoldDB" id="A0A835Y1T7"/>
<evidence type="ECO:0000259" key="1">
    <source>
        <dbReference type="Pfam" id="PF12499"/>
    </source>
</evidence>
<evidence type="ECO:0000313" key="2">
    <source>
        <dbReference type="EMBL" id="KAG2493709.1"/>
    </source>
</evidence>
<gene>
    <name evidence="2" type="ORF">HYH03_008223</name>
</gene>
<feature type="domain" description="Pherophorin" evidence="1">
    <location>
        <begin position="254"/>
        <end position="382"/>
    </location>
</feature>
<dbReference type="Pfam" id="PF12499">
    <property type="entry name" value="DUF3707"/>
    <property type="match status" value="2"/>
</dbReference>
<keyword evidence="3" id="KW-1185">Reference proteome</keyword>
<dbReference type="Gene3D" id="2.60.120.260">
    <property type="entry name" value="Galactose-binding domain-like"/>
    <property type="match status" value="2"/>
</dbReference>
<accession>A0A835Y1T7</accession>
<protein>
    <recommendedName>
        <fullName evidence="1">Pherophorin domain-containing protein</fullName>
    </recommendedName>
</protein>
<sequence length="730" mass="79061">MQRATSRLIHRGRLGRSPLAHVSARPPKQVKAFPYCDCDPHTNMGFHLPSEVNYKAKDPAIVCFHLYSLYGEQGCRGQGPELSKIEIDINPECTAWNTQVVPYMGTEYDEEGEDGIVEANITVNFDRPSAAAPGRAILRINKLLNSQGYWWGGPEVCLRLTANKGRPGACDNLHKLCAARGNESYTYNTCNLAFFGSAPRCCTNRRVPIVPREPFYQWEPPLPEPEPQQPPVQPCASRPPIIPMEAPSHLGPEGLCFSLGGYVGCADCCTPGPTVSKIQWTTQPGCDSSIQVTASLGLASEAPVGSYPATWEQNGTVLSLLTPGLVVDTNVGTRVCLRLQPLPGGAAPGAACDVPERLCAAPPGAPPGTCIVVVYGTQPDCCLAGHMPYAATTPGQPAWGAGDRSWRWDHYQFVDREAQWIWSENNLPDAVNPGPVVTFHAYLYRYAPTRAHMHLMADATCDLFINGRYQGSAVGGFEYTECSYSSVCPEEICWCTGQSSHDPIPYPIIPVSLAAGPISVALRCSNEGTWLSPAGVLASLVEDGSRAVLLRSDGVWTWTESSLLESGAAGPLRPVYDLGPAAMSPWRQRELATIDPTARWVGASPDASWNASAQVVVLISKNLTVTEYTYALLHFVADDAATLYINGTFVLTANGYGPTEYLPDGTFYTPVWLHPGTVTTITFRLVNTWTPYGSPSSLLATLVDVTEDRPRRVLAHTDSSWVFGVEGDLV</sequence>
<dbReference type="Proteomes" id="UP000612055">
    <property type="component" value="Unassembled WGS sequence"/>
</dbReference>
<organism evidence="2 3">
    <name type="scientific">Edaphochlamys debaryana</name>
    <dbReference type="NCBI Taxonomy" id="47281"/>
    <lineage>
        <taxon>Eukaryota</taxon>
        <taxon>Viridiplantae</taxon>
        <taxon>Chlorophyta</taxon>
        <taxon>core chlorophytes</taxon>
        <taxon>Chlorophyceae</taxon>
        <taxon>CS clade</taxon>
        <taxon>Chlamydomonadales</taxon>
        <taxon>Chlamydomonadales incertae sedis</taxon>
        <taxon>Edaphochlamys</taxon>
    </lineage>
</organism>
<dbReference type="EMBL" id="JAEHOE010000036">
    <property type="protein sequence ID" value="KAG2493709.1"/>
    <property type="molecule type" value="Genomic_DNA"/>
</dbReference>
<evidence type="ECO:0000313" key="3">
    <source>
        <dbReference type="Proteomes" id="UP000612055"/>
    </source>
</evidence>
<comment type="caution">
    <text evidence="2">The sequence shown here is derived from an EMBL/GenBank/DDBJ whole genome shotgun (WGS) entry which is preliminary data.</text>
</comment>
<dbReference type="OrthoDB" id="10036721at2759"/>
<name>A0A835Y1T7_9CHLO</name>
<reference evidence="2" key="1">
    <citation type="journal article" date="2020" name="bioRxiv">
        <title>Comparative genomics of Chlamydomonas.</title>
        <authorList>
            <person name="Craig R.J."/>
            <person name="Hasan A.R."/>
            <person name="Ness R.W."/>
            <person name="Keightley P.D."/>
        </authorList>
    </citation>
    <scope>NUCLEOTIDE SEQUENCE</scope>
    <source>
        <strain evidence="2">CCAP 11/70</strain>
    </source>
</reference>
<feature type="domain" description="Pherophorin" evidence="1">
    <location>
        <begin position="33"/>
        <end position="202"/>
    </location>
</feature>
<dbReference type="InterPro" id="IPR024616">
    <property type="entry name" value="Pherophorin"/>
</dbReference>
<proteinExistence type="predicted"/>